<dbReference type="Pfam" id="PF02458">
    <property type="entry name" value="Transferase"/>
    <property type="match status" value="1"/>
</dbReference>
<dbReference type="PANTHER" id="PTHR31625">
    <property type="match status" value="1"/>
</dbReference>
<proteinExistence type="predicted"/>
<evidence type="ECO:0000256" key="2">
    <source>
        <dbReference type="ARBA" id="ARBA00023315"/>
    </source>
</evidence>
<accession>A0ABC9E4R2</accession>
<dbReference type="InterPro" id="IPR023213">
    <property type="entry name" value="CAT-like_dom_sf"/>
</dbReference>
<dbReference type="GO" id="GO:0016747">
    <property type="term" value="F:acyltransferase activity, transferring groups other than amino-acyl groups"/>
    <property type="evidence" value="ECO:0007669"/>
    <property type="project" value="UniProtKB-ARBA"/>
</dbReference>
<dbReference type="Gene3D" id="3.30.559.10">
    <property type="entry name" value="Chloramphenicol acetyltransferase-like domain"/>
    <property type="match status" value="2"/>
</dbReference>
<dbReference type="EMBL" id="OZ075146">
    <property type="protein sequence ID" value="CAL5050938.1"/>
    <property type="molecule type" value="Genomic_DNA"/>
</dbReference>
<dbReference type="Proteomes" id="UP001497457">
    <property type="component" value="Chromosome 36b"/>
</dbReference>
<feature type="compositionally biased region" description="Polar residues" evidence="3">
    <location>
        <begin position="1"/>
        <end position="21"/>
    </location>
</feature>
<organism evidence="4 5">
    <name type="scientific">Urochloa decumbens</name>
    <dbReference type="NCBI Taxonomy" id="240449"/>
    <lineage>
        <taxon>Eukaryota</taxon>
        <taxon>Viridiplantae</taxon>
        <taxon>Streptophyta</taxon>
        <taxon>Embryophyta</taxon>
        <taxon>Tracheophyta</taxon>
        <taxon>Spermatophyta</taxon>
        <taxon>Magnoliopsida</taxon>
        <taxon>Liliopsida</taxon>
        <taxon>Poales</taxon>
        <taxon>Poaceae</taxon>
        <taxon>PACMAD clade</taxon>
        <taxon>Panicoideae</taxon>
        <taxon>Panicodae</taxon>
        <taxon>Paniceae</taxon>
        <taxon>Melinidinae</taxon>
        <taxon>Urochloa</taxon>
    </lineage>
</organism>
<evidence type="ECO:0000256" key="3">
    <source>
        <dbReference type="SAM" id="MobiDB-lite"/>
    </source>
</evidence>
<feature type="region of interest" description="Disordered" evidence="3">
    <location>
        <begin position="1"/>
        <end position="26"/>
    </location>
</feature>
<keyword evidence="1" id="KW-0808">Transferase</keyword>
<keyword evidence="5" id="KW-1185">Reference proteome</keyword>
<evidence type="ECO:0000313" key="4">
    <source>
        <dbReference type="EMBL" id="CAL5050938.1"/>
    </source>
</evidence>
<sequence>MSSSRVQVLSTTHVHPTRSGNPSPPCHGEHKLSFLDLLQINKTPIQRLLFYDGPDLTPFPTMVTSLQASLATTLAAYLPLAGELAFRPATGDVVIDCSPAAVSPGVKFVEAEFSGGADEMRRLARADEHDTEAFAQLVPEIEAAQLPAPILAVQVARPADTEDGGAVAVGVSLLHAVADGHAVWQFMRAWSAAAREGSLSLASAGLPPPTFDRAGVRHPNFDELAATISRLFAPALPLLRSRSAPSALDMTRQRCRTFVLSAGEIQTLKQHIHQGLRAVTGVELEPSKPPTTYVAISSLAWTSIVRAKSAATLAADADAYFMVSADCRRRLRPPLGDGFFGNAIVPLITRARAGDLRDGEAGLPRAAVAIQGAVREYVEEDPEEALLGIERTLAVYRAIPPGALTAVGSSHRFMAYGTDFGWGKPSRVELASVFGGELVTMLDSRGGEGGVQVSVALDREVMEAFVAHFVVPASGSCSAES</sequence>
<evidence type="ECO:0000256" key="1">
    <source>
        <dbReference type="ARBA" id="ARBA00022679"/>
    </source>
</evidence>
<name>A0ABC9E4R2_9POAL</name>
<protein>
    <submittedName>
        <fullName evidence="4">Uncharacterized protein</fullName>
    </submittedName>
</protein>
<keyword evidence="2" id="KW-0012">Acyltransferase</keyword>
<evidence type="ECO:0000313" key="5">
    <source>
        <dbReference type="Proteomes" id="UP001497457"/>
    </source>
</evidence>
<dbReference type="InterPro" id="IPR051504">
    <property type="entry name" value="Plant_metabolite_acyltrans"/>
</dbReference>
<reference evidence="4" key="1">
    <citation type="submission" date="2024-10" db="EMBL/GenBank/DDBJ databases">
        <authorList>
            <person name="Ryan C."/>
        </authorList>
    </citation>
    <scope>NUCLEOTIDE SEQUENCE [LARGE SCALE GENOMIC DNA]</scope>
</reference>
<dbReference type="AlphaFoldDB" id="A0ABC9E4R2"/>
<gene>
    <name evidence="4" type="ORF">URODEC1_LOCUS91837</name>
</gene>